<evidence type="ECO:0000256" key="1">
    <source>
        <dbReference type="ARBA" id="ARBA00007905"/>
    </source>
</evidence>
<dbReference type="PROSITE" id="PS00798">
    <property type="entry name" value="ALDOKETO_REDUCTASE_1"/>
    <property type="match status" value="1"/>
</dbReference>
<keyword evidence="3" id="KW-0560">Oxidoreductase</keyword>
<name>A0A9W8HQA5_9FUNG</name>
<evidence type="ECO:0000256" key="4">
    <source>
        <dbReference type="PIRSR" id="PIRSR000097-1"/>
    </source>
</evidence>
<dbReference type="SUPFAM" id="SSF51430">
    <property type="entry name" value="NAD(P)-linked oxidoreductase"/>
    <property type="match status" value="1"/>
</dbReference>
<organism evidence="8 9">
    <name type="scientific">Coemansia javaensis</name>
    <dbReference type="NCBI Taxonomy" id="2761396"/>
    <lineage>
        <taxon>Eukaryota</taxon>
        <taxon>Fungi</taxon>
        <taxon>Fungi incertae sedis</taxon>
        <taxon>Zoopagomycota</taxon>
        <taxon>Kickxellomycotina</taxon>
        <taxon>Kickxellomycetes</taxon>
        <taxon>Kickxellales</taxon>
        <taxon>Kickxellaceae</taxon>
        <taxon>Coemansia</taxon>
    </lineage>
</organism>
<feature type="binding site" evidence="5">
    <location>
        <position position="111"/>
    </location>
    <ligand>
        <name>substrate</name>
    </ligand>
</feature>
<evidence type="ECO:0000313" key="8">
    <source>
        <dbReference type="EMBL" id="KAJ2785978.1"/>
    </source>
</evidence>
<dbReference type="PRINTS" id="PR00069">
    <property type="entry name" value="ALDKETRDTASE"/>
</dbReference>
<proteinExistence type="inferred from homology"/>
<evidence type="ECO:0000259" key="7">
    <source>
        <dbReference type="Pfam" id="PF00248"/>
    </source>
</evidence>
<reference evidence="8" key="1">
    <citation type="submission" date="2022-07" db="EMBL/GenBank/DDBJ databases">
        <title>Phylogenomic reconstructions and comparative analyses of Kickxellomycotina fungi.</title>
        <authorList>
            <person name="Reynolds N.K."/>
            <person name="Stajich J.E."/>
            <person name="Barry K."/>
            <person name="Grigoriev I.V."/>
            <person name="Crous P."/>
            <person name="Smith M.E."/>
        </authorList>
    </citation>
    <scope>NUCLEOTIDE SEQUENCE</scope>
    <source>
        <strain evidence="8">NBRC 105414</strain>
    </source>
</reference>
<accession>A0A9W8HQA5</accession>
<evidence type="ECO:0000256" key="6">
    <source>
        <dbReference type="PIRSR" id="PIRSR000097-3"/>
    </source>
</evidence>
<dbReference type="PANTHER" id="PTHR43827">
    <property type="entry name" value="2,5-DIKETO-D-GLUCONIC ACID REDUCTASE"/>
    <property type="match status" value="1"/>
</dbReference>
<dbReference type="PANTHER" id="PTHR43827:SF3">
    <property type="entry name" value="NADP-DEPENDENT OXIDOREDUCTASE DOMAIN-CONTAINING PROTEIN"/>
    <property type="match status" value="1"/>
</dbReference>
<feature type="site" description="Lowers pKa of active site Tyr" evidence="6">
    <location>
        <position position="78"/>
    </location>
</feature>
<dbReference type="InterPro" id="IPR018170">
    <property type="entry name" value="Aldo/ket_reductase_CS"/>
</dbReference>
<evidence type="ECO:0000256" key="3">
    <source>
        <dbReference type="ARBA" id="ARBA00023002"/>
    </source>
</evidence>
<sequence>MSNNTDTIKLNNDVRMPAIGLGTWRANETGVLAETVKTAIGLGYRHIDCATIYKNQREIGKALKEATVPRSELFIVSKIFQNNHLPERVGPALDEILDELQLDYLDLLLMHWPYALSPDMGHMGFSTSDLDPVPIMDTWRAMEILVESGKVRAIGVSNFNKSILQKMLPQCLIAPAVNQVEVHPYNPEHELVAFCQENNVAVTGYCPLGGGRVSVLRDATVEAIAGAHGCTPAQVLISWQVARGLAVIPKSTSPARLEQNLRTVALSPDDMRAIGQIPTRERKVDPYPEYPALKWVFHESEAECPVI</sequence>
<comment type="similarity">
    <text evidence="1">Belongs to the aldo/keto reductase family.</text>
</comment>
<comment type="caution">
    <text evidence="8">The sequence shown here is derived from an EMBL/GenBank/DDBJ whole genome shotgun (WGS) entry which is preliminary data.</text>
</comment>
<dbReference type="InterPro" id="IPR020471">
    <property type="entry name" value="AKR"/>
</dbReference>
<dbReference type="Proteomes" id="UP001140217">
    <property type="component" value="Unassembled WGS sequence"/>
</dbReference>
<evidence type="ECO:0000313" key="9">
    <source>
        <dbReference type="Proteomes" id="UP001140217"/>
    </source>
</evidence>
<protein>
    <recommendedName>
        <fullName evidence="7">NADP-dependent oxidoreductase domain-containing protein</fullName>
    </recommendedName>
</protein>
<dbReference type="Gene3D" id="3.20.20.100">
    <property type="entry name" value="NADP-dependent oxidoreductase domain"/>
    <property type="match status" value="1"/>
</dbReference>
<dbReference type="Pfam" id="PF00248">
    <property type="entry name" value="Aldo_ket_red"/>
    <property type="match status" value="1"/>
</dbReference>
<dbReference type="AlphaFoldDB" id="A0A9W8HQA5"/>
<dbReference type="InterPro" id="IPR036812">
    <property type="entry name" value="NAD(P)_OxRdtase_dom_sf"/>
</dbReference>
<evidence type="ECO:0000256" key="5">
    <source>
        <dbReference type="PIRSR" id="PIRSR000097-2"/>
    </source>
</evidence>
<dbReference type="InterPro" id="IPR023210">
    <property type="entry name" value="NADP_OxRdtase_dom"/>
</dbReference>
<dbReference type="GO" id="GO:0016616">
    <property type="term" value="F:oxidoreductase activity, acting on the CH-OH group of donors, NAD or NADP as acceptor"/>
    <property type="evidence" value="ECO:0007669"/>
    <property type="project" value="UniProtKB-ARBA"/>
</dbReference>
<gene>
    <name evidence="8" type="ORF">H4R18_000193</name>
</gene>
<feature type="active site" description="Proton donor" evidence="4">
    <location>
        <position position="53"/>
    </location>
</feature>
<evidence type="ECO:0000256" key="2">
    <source>
        <dbReference type="ARBA" id="ARBA00022857"/>
    </source>
</evidence>
<dbReference type="CDD" id="cd19071">
    <property type="entry name" value="AKR_AKR1-5-like"/>
    <property type="match status" value="1"/>
</dbReference>
<dbReference type="PIRSF" id="PIRSF000097">
    <property type="entry name" value="AKR"/>
    <property type="match status" value="1"/>
</dbReference>
<dbReference type="EMBL" id="JANBUL010000005">
    <property type="protein sequence ID" value="KAJ2785978.1"/>
    <property type="molecule type" value="Genomic_DNA"/>
</dbReference>
<dbReference type="OrthoDB" id="416253at2759"/>
<dbReference type="PROSITE" id="PS00062">
    <property type="entry name" value="ALDOKETO_REDUCTASE_2"/>
    <property type="match status" value="1"/>
</dbReference>
<keyword evidence="2" id="KW-0521">NADP</keyword>
<dbReference type="FunFam" id="3.20.20.100:FF:000002">
    <property type="entry name" value="2,5-diketo-D-gluconic acid reductase A"/>
    <property type="match status" value="1"/>
</dbReference>
<keyword evidence="9" id="KW-1185">Reference proteome</keyword>
<feature type="domain" description="NADP-dependent oxidoreductase" evidence="7">
    <location>
        <begin position="19"/>
        <end position="276"/>
    </location>
</feature>